<feature type="non-terminal residue" evidence="2">
    <location>
        <position position="1"/>
    </location>
</feature>
<reference evidence="2 3" key="1">
    <citation type="submission" date="2015-10" db="EMBL/GenBank/DDBJ databases">
        <title>Genome analyses suggest a sexual origin of heterokaryosis in a supposedly ancient asexual fungus.</title>
        <authorList>
            <person name="Ropars J."/>
            <person name="Sedzielewska K."/>
            <person name="Noel J."/>
            <person name="Charron P."/>
            <person name="Farinelli L."/>
            <person name="Marton T."/>
            <person name="Kruger M."/>
            <person name="Pelin A."/>
            <person name="Brachmann A."/>
            <person name="Corradi N."/>
        </authorList>
    </citation>
    <scope>NUCLEOTIDE SEQUENCE [LARGE SCALE GENOMIC DNA]</scope>
    <source>
        <strain evidence="2 3">A4</strain>
    </source>
</reference>
<feature type="region of interest" description="Disordered" evidence="1">
    <location>
        <begin position="1"/>
        <end position="26"/>
    </location>
</feature>
<feature type="non-terminal residue" evidence="2">
    <location>
        <position position="97"/>
    </location>
</feature>
<evidence type="ECO:0000313" key="2">
    <source>
        <dbReference type="EMBL" id="PKY55005.1"/>
    </source>
</evidence>
<gene>
    <name evidence="2" type="ORF">RhiirA4_474175</name>
</gene>
<protein>
    <submittedName>
        <fullName evidence="2">Uncharacterized protein</fullName>
    </submittedName>
</protein>
<comment type="caution">
    <text evidence="2">The sequence shown here is derived from an EMBL/GenBank/DDBJ whole genome shotgun (WGS) entry which is preliminary data.</text>
</comment>
<name>A0A2I1H821_9GLOM</name>
<organism evidence="2 3">
    <name type="scientific">Rhizophagus irregularis</name>
    <dbReference type="NCBI Taxonomy" id="588596"/>
    <lineage>
        <taxon>Eukaryota</taxon>
        <taxon>Fungi</taxon>
        <taxon>Fungi incertae sedis</taxon>
        <taxon>Mucoromycota</taxon>
        <taxon>Glomeromycotina</taxon>
        <taxon>Glomeromycetes</taxon>
        <taxon>Glomerales</taxon>
        <taxon>Glomeraceae</taxon>
        <taxon>Rhizophagus</taxon>
    </lineage>
</organism>
<evidence type="ECO:0000313" key="3">
    <source>
        <dbReference type="Proteomes" id="UP000234323"/>
    </source>
</evidence>
<dbReference type="AlphaFoldDB" id="A0A2I1H821"/>
<evidence type="ECO:0000256" key="1">
    <source>
        <dbReference type="SAM" id="MobiDB-lite"/>
    </source>
</evidence>
<sequence length="97" mass="11583">DKKDEGEVEEEEEYDQNQDEKSGSKWKHDEIKSVLLNKESNAIKSKLARLTKKYKSIKKYNNQTDKERKDWYWYDKMDMIFGICENISPSVLANKET</sequence>
<dbReference type="Proteomes" id="UP000234323">
    <property type="component" value="Unassembled WGS sequence"/>
</dbReference>
<feature type="compositionally biased region" description="Acidic residues" evidence="1">
    <location>
        <begin position="1"/>
        <end position="17"/>
    </location>
</feature>
<dbReference type="EMBL" id="LLXI01001749">
    <property type="protein sequence ID" value="PKY55005.1"/>
    <property type="molecule type" value="Genomic_DNA"/>
</dbReference>
<accession>A0A2I1H821</accession>
<proteinExistence type="predicted"/>
<keyword evidence="3" id="KW-1185">Reference proteome</keyword>